<organism evidence="2 3">
    <name type="scientific">Pseudomonas morbosilactucae</name>
    <dbReference type="NCBI Taxonomy" id="2938197"/>
    <lineage>
        <taxon>Bacteria</taxon>
        <taxon>Pseudomonadati</taxon>
        <taxon>Pseudomonadota</taxon>
        <taxon>Gammaproteobacteria</taxon>
        <taxon>Pseudomonadales</taxon>
        <taxon>Pseudomonadaceae</taxon>
        <taxon>Pseudomonas</taxon>
    </lineage>
</organism>
<evidence type="ECO:0000313" key="2">
    <source>
        <dbReference type="EMBL" id="MCK9799516.1"/>
    </source>
</evidence>
<reference evidence="2 3" key="1">
    <citation type="journal article" date="2022" name="Int. J. Syst. Evol. Microbiol.">
        <title>Pseudomonas aegrilactucae sp. nov. and Pseudomonas morbosilactucae sp. nov., pathogens causing bacterial rot of lettuce in Japan.</title>
        <authorList>
            <person name="Sawada H."/>
            <person name="Fujikawa T."/>
            <person name="Satou M."/>
        </authorList>
    </citation>
    <scope>NUCLEOTIDE SEQUENCE [LARGE SCALE GENOMIC DNA]</scope>
    <source>
        <strain evidence="2 3">MAFF 302030</strain>
    </source>
</reference>
<protein>
    <submittedName>
        <fullName evidence="2">Uncharacterized protein</fullName>
    </submittedName>
</protein>
<proteinExistence type="predicted"/>
<gene>
    <name evidence="2" type="ORF">M1B34_17840</name>
</gene>
<keyword evidence="1" id="KW-0812">Transmembrane</keyword>
<dbReference type="AlphaFoldDB" id="A0A9X1YWV7"/>
<comment type="caution">
    <text evidence="2">The sequence shown here is derived from an EMBL/GenBank/DDBJ whole genome shotgun (WGS) entry which is preliminary data.</text>
</comment>
<sequence length="254" mass="29541">MAEVNVVDSILSVSFWLGGAVGMVVVYSKSYLGEKGKNYANKEDFNLLKDQLSQNTKAVKEIEGAISERGWINQQVWLRRQDSYEKIFTYLSIVLKYVTKEAEGYFEYYELYHNYPGVHNSPYNYDQAEEWSLEMSLENLAKERAQADWKADKEAYEAKKKDVFEIAKSKELKSSYEQAMIELKDFVELKAIYLNEDIPRIVSELDSSLITIHEYEAWGDHFERLYSHTAGSIKKLREICKFELGIVKVLSTQE</sequence>
<dbReference type="EMBL" id="JALQCW010000043">
    <property type="protein sequence ID" value="MCK9799516.1"/>
    <property type="molecule type" value="Genomic_DNA"/>
</dbReference>
<dbReference type="RefSeq" id="WP_268265824.1">
    <property type="nucleotide sequence ID" value="NZ_JALQCW010000043.1"/>
</dbReference>
<evidence type="ECO:0000256" key="1">
    <source>
        <dbReference type="SAM" id="Phobius"/>
    </source>
</evidence>
<name>A0A9X1YWV7_9PSED</name>
<reference evidence="2 3" key="2">
    <citation type="journal article" date="2023" name="Plant Pathol.">
        <title>Dismantling and reorganizing Pseudomonas marginalis sensu#lato.</title>
        <authorList>
            <person name="Sawada H."/>
            <person name="Fujikawa T."/>
            <person name="Satou M."/>
        </authorList>
    </citation>
    <scope>NUCLEOTIDE SEQUENCE [LARGE SCALE GENOMIC DNA]</scope>
    <source>
        <strain evidence="2 3">MAFF 302030</strain>
    </source>
</reference>
<accession>A0A9X1YWV7</accession>
<keyword evidence="1" id="KW-0472">Membrane</keyword>
<dbReference type="Proteomes" id="UP001155059">
    <property type="component" value="Unassembled WGS sequence"/>
</dbReference>
<keyword evidence="1" id="KW-1133">Transmembrane helix</keyword>
<feature type="transmembrane region" description="Helical" evidence="1">
    <location>
        <begin position="6"/>
        <end position="27"/>
    </location>
</feature>
<evidence type="ECO:0000313" key="3">
    <source>
        <dbReference type="Proteomes" id="UP001155059"/>
    </source>
</evidence>